<comment type="caution">
    <text evidence="2">The sequence shown here is derived from an EMBL/GenBank/DDBJ whole genome shotgun (WGS) entry which is preliminary data.</text>
</comment>
<organism evidence="2 3">
    <name type="scientific">Dubosiella newyorkensis</name>
    <dbReference type="NCBI Taxonomy" id="1862672"/>
    <lineage>
        <taxon>Bacteria</taxon>
        <taxon>Bacillati</taxon>
        <taxon>Bacillota</taxon>
        <taxon>Erysipelotrichia</taxon>
        <taxon>Erysipelotrichales</taxon>
        <taxon>Erysipelotrichaceae</taxon>
        <taxon>Dubosiella</taxon>
    </lineage>
</organism>
<dbReference type="InterPro" id="IPR043168">
    <property type="entry name" value="DegV_C"/>
</dbReference>
<dbReference type="Pfam" id="PF02645">
    <property type="entry name" value="DegV"/>
    <property type="match status" value="1"/>
</dbReference>
<keyword evidence="1" id="KW-0446">Lipid-binding</keyword>
<dbReference type="SUPFAM" id="SSF82549">
    <property type="entry name" value="DAK1/DegV-like"/>
    <property type="match status" value="1"/>
</dbReference>
<sequence length="285" mass="31643">MKIAFVTDSGTGHTVEYWKEKGIYSLPLQLEVDGKSYEEGEEITYKDVIKDLHENKPIKTSLPKLGQIEDLFETLKEEGYDTIFAVPICKGISSTMNAMEMAANTHELDFIGIDCYTTAVVQGHMIEVAKRMWDQGRSLETIIKEMERIAASCDTILLVDDLNHLKQGGRLTPMAAALGGLLKIKPILHLDLETDGRIDVLGKVRTMSKAQDYVIERLKKNGVNKDYTIIVAHVDAREAAQKFGERIQKAIEGAKIEYIDLVSAVSSHTGLGTLAVQAFKPYVAI</sequence>
<evidence type="ECO:0000313" key="3">
    <source>
        <dbReference type="Proteomes" id="UP000186705"/>
    </source>
</evidence>
<dbReference type="PANTHER" id="PTHR33434">
    <property type="entry name" value="DEGV DOMAIN-CONTAINING PROTEIN DR_1986-RELATED"/>
    <property type="match status" value="1"/>
</dbReference>
<name>A0A1U7NMY7_9FIRM</name>
<dbReference type="Gene3D" id="3.40.50.10170">
    <property type="match status" value="1"/>
</dbReference>
<keyword evidence="3" id="KW-1185">Reference proteome</keyword>
<dbReference type="GeneID" id="78275435"/>
<dbReference type="AlphaFoldDB" id="A0A1U7NMY7"/>
<dbReference type="STRING" id="1862672.BO225_05680"/>
<accession>A0A1U7NMY7</accession>
<protein>
    <submittedName>
        <fullName evidence="2">EDD domain protein</fullName>
    </submittedName>
</protein>
<dbReference type="Proteomes" id="UP000186705">
    <property type="component" value="Unassembled WGS sequence"/>
</dbReference>
<dbReference type="PROSITE" id="PS51482">
    <property type="entry name" value="DEGV"/>
    <property type="match status" value="1"/>
</dbReference>
<dbReference type="InterPro" id="IPR050270">
    <property type="entry name" value="DegV_domain_contain"/>
</dbReference>
<dbReference type="Gene3D" id="3.30.1180.10">
    <property type="match status" value="1"/>
</dbReference>
<dbReference type="GO" id="GO:0008289">
    <property type="term" value="F:lipid binding"/>
    <property type="evidence" value="ECO:0007669"/>
    <property type="project" value="UniProtKB-KW"/>
</dbReference>
<dbReference type="InterPro" id="IPR003797">
    <property type="entry name" value="DegV"/>
</dbReference>
<reference evidence="2 3" key="1">
    <citation type="submission" date="2016-11" db="EMBL/GenBank/DDBJ databases">
        <title>Description of two novel members of the family Erysipelotrichaceae: Ileibacterium lipovorans gen. nov., sp. nov. and Dubosiella newyorkensis, gen. nov., sp. nov.</title>
        <authorList>
            <person name="Cox L.M."/>
            <person name="Sohn J."/>
            <person name="Tyrrell K.L."/>
            <person name="Citron D.M."/>
            <person name="Lawson P.A."/>
            <person name="Patel N.B."/>
            <person name="Iizumi T."/>
            <person name="Perez-Perez G.I."/>
            <person name="Goldstein E.J."/>
            <person name="Blaser M.J."/>
        </authorList>
    </citation>
    <scope>NUCLEOTIDE SEQUENCE [LARGE SCALE GENOMIC DNA]</scope>
    <source>
        <strain evidence="2 3">NYU-BL-A4</strain>
    </source>
</reference>
<dbReference type="NCBIfam" id="TIGR00762">
    <property type="entry name" value="DegV"/>
    <property type="match status" value="1"/>
</dbReference>
<dbReference type="OrthoDB" id="9781230at2"/>
<evidence type="ECO:0000313" key="2">
    <source>
        <dbReference type="EMBL" id="OLU46655.1"/>
    </source>
</evidence>
<dbReference type="PANTHER" id="PTHR33434:SF2">
    <property type="entry name" value="FATTY ACID-BINDING PROTEIN TM_1468"/>
    <property type="match status" value="1"/>
</dbReference>
<evidence type="ECO:0000256" key="1">
    <source>
        <dbReference type="ARBA" id="ARBA00023121"/>
    </source>
</evidence>
<dbReference type="EMBL" id="MPKA01000062">
    <property type="protein sequence ID" value="OLU46655.1"/>
    <property type="molecule type" value="Genomic_DNA"/>
</dbReference>
<dbReference type="RefSeq" id="WP_076341304.1">
    <property type="nucleotide sequence ID" value="NZ_CAMNTW010000002.1"/>
</dbReference>
<proteinExistence type="predicted"/>
<gene>
    <name evidence="2" type="ORF">BO225_05680</name>
</gene>